<comment type="caution">
    <text evidence="1">The sequence shown here is derived from an EMBL/GenBank/DDBJ whole genome shotgun (WGS) entry which is preliminary data.</text>
</comment>
<name>A0A0F9FJ49_9ZZZZ</name>
<protein>
    <submittedName>
        <fullName evidence="1">Uncharacterized protein</fullName>
    </submittedName>
</protein>
<proteinExistence type="predicted"/>
<evidence type="ECO:0000313" key="1">
    <source>
        <dbReference type="EMBL" id="KKL57285.1"/>
    </source>
</evidence>
<reference evidence="1" key="1">
    <citation type="journal article" date="2015" name="Nature">
        <title>Complex archaea that bridge the gap between prokaryotes and eukaryotes.</title>
        <authorList>
            <person name="Spang A."/>
            <person name="Saw J.H."/>
            <person name="Jorgensen S.L."/>
            <person name="Zaremba-Niedzwiedzka K."/>
            <person name="Martijn J."/>
            <person name="Lind A.E."/>
            <person name="van Eijk R."/>
            <person name="Schleper C."/>
            <person name="Guy L."/>
            <person name="Ettema T.J."/>
        </authorList>
    </citation>
    <scope>NUCLEOTIDE SEQUENCE</scope>
</reference>
<organism evidence="1">
    <name type="scientific">marine sediment metagenome</name>
    <dbReference type="NCBI Taxonomy" id="412755"/>
    <lineage>
        <taxon>unclassified sequences</taxon>
        <taxon>metagenomes</taxon>
        <taxon>ecological metagenomes</taxon>
    </lineage>
</organism>
<accession>A0A0F9FJ49</accession>
<dbReference type="AlphaFoldDB" id="A0A0F9FJ49"/>
<dbReference type="EMBL" id="LAZR01030216">
    <property type="protein sequence ID" value="KKL57285.1"/>
    <property type="molecule type" value="Genomic_DNA"/>
</dbReference>
<sequence>MGYETTHGNALSLVQRKGAAATFTTTLPGTEDPETGLFTAGSASTVAGQAVRVAGDPKIYEQLGLVEENSPTLLFVPTTFGDSVTLGATVTWGSTVYTVRQASPIAPDGNNIAWRVVVEVRK</sequence>
<gene>
    <name evidence="1" type="ORF">LCGC14_2236930</name>
</gene>